<dbReference type="AlphaFoldDB" id="A0A3M0GVY8"/>
<comment type="subcellular location">
    <subcellularLocation>
        <location evidence="1">Cell membrane</location>
        <topology evidence="1">Multi-pass membrane protein</topology>
    </subcellularLocation>
</comment>
<dbReference type="RefSeq" id="WP_121900053.1">
    <property type="nucleotide sequence ID" value="NZ_REFW01000001.1"/>
</dbReference>
<feature type="transmembrane region" description="Helical" evidence="7">
    <location>
        <begin position="318"/>
        <end position="351"/>
    </location>
</feature>
<comment type="similarity">
    <text evidence="6">Belongs to the ABC-4 integral membrane protein family.</text>
</comment>
<feature type="transmembrane region" description="Helical" evidence="7">
    <location>
        <begin position="495"/>
        <end position="515"/>
    </location>
</feature>
<feature type="transmembrane region" description="Helical" evidence="7">
    <location>
        <begin position="438"/>
        <end position="460"/>
    </location>
</feature>
<dbReference type="EMBL" id="REFW01000001">
    <property type="protein sequence ID" value="RMB61506.1"/>
    <property type="molecule type" value="Genomic_DNA"/>
</dbReference>
<dbReference type="InterPro" id="IPR003838">
    <property type="entry name" value="ABC3_permease_C"/>
</dbReference>
<dbReference type="Pfam" id="PF12704">
    <property type="entry name" value="MacB_PCD"/>
    <property type="match status" value="2"/>
</dbReference>
<gene>
    <name evidence="10" type="ORF">EAX62_02360</name>
</gene>
<protein>
    <submittedName>
        <fullName evidence="10">FtsX-like permease family protein</fullName>
    </submittedName>
</protein>
<proteinExistence type="inferred from homology"/>
<feature type="transmembrane region" description="Helical" evidence="7">
    <location>
        <begin position="270"/>
        <end position="295"/>
    </location>
</feature>
<dbReference type="OrthoDB" id="9780560at2"/>
<dbReference type="Proteomes" id="UP000275256">
    <property type="component" value="Unassembled WGS sequence"/>
</dbReference>
<keyword evidence="11" id="KW-1185">Reference proteome</keyword>
<keyword evidence="5 7" id="KW-0472">Membrane</keyword>
<name>A0A3M0GVY8_9ACTN</name>
<dbReference type="InterPro" id="IPR025857">
    <property type="entry name" value="MacB_PCD"/>
</dbReference>
<evidence type="ECO:0000313" key="11">
    <source>
        <dbReference type="Proteomes" id="UP000275256"/>
    </source>
</evidence>
<evidence type="ECO:0000256" key="1">
    <source>
        <dbReference type="ARBA" id="ARBA00004651"/>
    </source>
</evidence>
<evidence type="ECO:0000256" key="2">
    <source>
        <dbReference type="ARBA" id="ARBA00022475"/>
    </source>
</evidence>
<evidence type="ECO:0000256" key="6">
    <source>
        <dbReference type="ARBA" id="ARBA00038076"/>
    </source>
</evidence>
<feature type="transmembrane region" description="Helical" evidence="7">
    <location>
        <begin position="363"/>
        <end position="386"/>
    </location>
</feature>
<dbReference type="Pfam" id="PF02687">
    <property type="entry name" value="FtsX"/>
    <property type="match status" value="2"/>
</dbReference>
<feature type="domain" description="MacB-like periplasmic core" evidence="9">
    <location>
        <begin position="17"/>
        <end position="238"/>
    </location>
</feature>
<keyword evidence="2" id="KW-1003">Cell membrane</keyword>
<dbReference type="PANTHER" id="PTHR30572">
    <property type="entry name" value="MEMBRANE COMPONENT OF TRANSPORTER-RELATED"/>
    <property type="match status" value="1"/>
</dbReference>
<organism evidence="10 11">
    <name type="scientific">Tessaracoccus antarcticus</name>
    <dbReference type="NCBI Taxonomy" id="2479848"/>
    <lineage>
        <taxon>Bacteria</taxon>
        <taxon>Bacillati</taxon>
        <taxon>Actinomycetota</taxon>
        <taxon>Actinomycetes</taxon>
        <taxon>Propionibacteriales</taxon>
        <taxon>Propionibacteriaceae</taxon>
        <taxon>Tessaracoccus</taxon>
    </lineage>
</organism>
<evidence type="ECO:0000256" key="5">
    <source>
        <dbReference type="ARBA" id="ARBA00023136"/>
    </source>
</evidence>
<evidence type="ECO:0000259" key="8">
    <source>
        <dbReference type="Pfam" id="PF02687"/>
    </source>
</evidence>
<feature type="domain" description="ABC3 transporter permease C-terminal" evidence="8">
    <location>
        <begin position="273"/>
        <end position="391"/>
    </location>
</feature>
<comment type="caution">
    <text evidence="10">The sequence shown here is derived from an EMBL/GenBank/DDBJ whole genome shotgun (WGS) entry which is preliminary data.</text>
</comment>
<evidence type="ECO:0000313" key="10">
    <source>
        <dbReference type="EMBL" id="RMB61506.1"/>
    </source>
</evidence>
<evidence type="ECO:0000256" key="7">
    <source>
        <dbReference type="SAM" id="Phobius"/>
    </source>
</evidence>
<dbReference type="GO" id="GO:0005886">
    <property type="term" value="C:plasma membrane"/>
    <property type="evidence" value="ECO:0007669"/>
    <property type="project" value="UniProtKB-SubCell"/>
</dbReference>
<dbReference type="InterPro" id="IPR050250">
    <property type="entry name" value="Macrolide_Exporter_MacB"/>
</dbReference>
<feature type="domain" description="ABC3 transporter permease C-terminal" evidence="8">
    <location>
        <begin position="725"/>
        <end position="842"/>
    </location>
</feature>
<evidence type="ECO:0000259" key="9">
    <source>
        <dbReference type="Pfam" id="PF12704"/>
    </source>
</evidence>
<feature type="domain" description="MacB-like periplasmic core" evidence="9">
    <location>
        <begin position="494"/>
        <end position="692"/>
    </location>
</feature>
<reference evidence="10 11" key="1">
    <citation type="submission" date="2018-10" db="EMBL/GenBank/DDBJ databases">
        <title>Tessaracoccus antarcticuss sp. nov., isolated from sediment.</title>
        <authorList>
            <person name="Zhou L.Y."/>
            <person name="Du Z.J."/>
        </authorList>
    </citation>
    <scope>NUCLEOTIDE SEQUENCE [LARGE SCALE GENOMIC DNA]</scope>
    <source>
        <strain evidence="10 11">JDX10</strain>
    </source>
</reference>
<feature type="transmembrane region" description="Helical" evidence="7">
    <location>
        <begin position="407"/>
        <end position="432"/>
    </location>
</feature>
<dbReference type="GO" id="GO:0022857">
    <property type="term" value="F:transmembrane transporter activity"/>
    <property type="evidence" value="ECO:0007669"/>
    <property type="project" value="TreeGrafter"/>
</dbReference>
<accession>A0A3M0GVY8</accession>
<dbReference type="PANTHER" id="PTHR30572:SF4">
    <property type="entry name" value="ABC TRANSPORTER PERMEASE YTRF"/>
    <property type="match status" value="1"/>
</dbReference>
<keyword evidence="4 7" id="KW-1133">Transmembrane helix</keyword>
<evidence type="ECO:0000256" key="4">
    <source>
        <dbReference type="ARBA" id="ARBA00022989"/>
    </source>
</evidence>
<feature type="transmembrane region" description="Helical" evidence="7">
    <location>
        <begin position="775"/>
        <end position="800"/>
    </location>
</feature>
<keyword evidence="3 7" id="KW-0812">Transmembrane</keyword>
<evidence type="ECO:0000256" key="3">
    <source>
        <dbReference type="ARBA" id="ARBA00022692"/>
    </source>
</evidence>
<sequence length="849" mass="88051">MLHATWRSLMGRKLRLLLSAFSIVLGIAFVSGSLMFTNLLGSSFNSILKSGIADVNVSSGGGAFNDTSTGPQATVTPELLEKISALDGVVEATGVVMSTGLYPLDKDGKVLAFGGAPGIGTNWYTTPAAGGAEGARVIDGRAPEKGDELAIDPSTMERGGYAVGDRLKVSTPKNGIRTYTIVGTATFGSGATAGASYLFFTLDEMRDLVLDGAKDYSAAWIATAPGADAQQITTEVSKLLPEGLTAVSGQEQADTLEKQLSIGLSFINTFLLVFAAIALVVASLLILNTFSILVAQRSRELALLRALGAKRNQVRNSVLLEAAVIGFVGATIGIAAGYGLTALIGLSLGFFGIDIGTSVPTLTWQAVATSYVLALIITMFAAWAPARKASATRPVEAMTAAAAPTEAMGTGVHIGFALIILGAASVVCGVLFDGLPQPLVWAGVGCVAVLIGCVLAAAVIGRPIVWLFGRLYKVMFGEVGKIAERNATRQPRRTAATASTLTIGLALVTTVTILASSTTTSVRAGLTDTQRGDFLMSPVNFRPFDRKVADAAAKVEGVEKVWTFSNGPSVVDGEPVFVTGTTPDGVTEGTALDVLAGQLNPEGGSALLSMDESRALDLPLGRTFTLPTLKGGTIELLVTGIFDGDSDPSQRASIIVNMGTFEQVADASLVSVAKIKVAPGADHEAVRAGLEKAAADLPTVVVTDNAEYADSLVGQFGQIFAVINALLALAIVISVLGIVNTLGLSVMERTREIGLLRAVGMTRPQLRRVIRLESVVVAVLGSLLGVALGLGFGVVLVRLLRDSGITELSISWWQLALYVVVAALFGVLAAIGPARRASRMNILESIAMD</sequence>
<feature type="transmembrane region" description="Helical" evidence="7">
    <location>
        <begin position="812"/>
        <end position="831"/>
    </location>
</feature>
<feature type="transmembrane region" description="Helical" evidence="7">
    <location>
        <begin position="719"/>
        <end position="747"/>
    </location>
</feature>